<feature type="non-terminal residue" evidence="2">
    <location>
        <position position="1"/>
    </location>
</feature>
<sequence length="313" mass="35056">SLPPPYRLQEVRVPLLSNEDCEQLIRQSVPDLSDHKIVLNDMICAGSEERRFGKMLWVLLLTLPFLGSSVPVTPGPTPETELVGIVGGRDAPPGKWPWQVGLWIRNPNNHMLEFKCGGSLIHRQWVLTAAHCVKRMVLEPWNIEVRLGQVKRSWIAVHRKVTEVIVHRNYNPMLEAPGGGDVALLKLAAPVRLSNQIRVVNLSSPQLWVPAGTRCWVTGWGNIRFHVPLPASHHLQEVEVPIMEDAVCRWKYWKINMIVKEDMLCAGSRGRGVCYGDSGGPLVCNCMGNWLQVGVVSWGQPCCHPKFPGVYAQ</sequence>
<feature type="non-terminal residue" evidence="2">
    <location>
        <position position="313"/>
    </location>
</feature>
<protein>
    <submittedName>
        <fullName evidence="2">Mastin-like</fullName>
    </submittedName>
</protein>
<evidence type="ECO:0000313" key="2">
    <source>
        <dbReference type="RefSeq" id="XP_042639407.1"/>
    </source>
</evidence>
<reference evidence="2" key="1">
    <citation type="submission" date="2025-08" db="UniProtKB">
        <authorList>
            <consortium name="RefSeq"/>
        </authorList>
    </citation>
    <scope>IDENTIFICATION</scope>
</reference>
<dbReference type="Proteomes" id="UP000694850">
    <property type="component" value="Unplaced"/>
</dbReference>
<keyword evidence="1" id="KW-1185">Reference proteome</keyword>
<dbReference type="RefSeq" id="XP_042639407.1">
    <property type="nucleotide sequence ID" value="XM_042783473.1"/>
</dbReference>
<evidence type="ECO:0000313" key="1">
    <source>
        <dbReference type="Proteomes" id="UP000694850"/>
    </source>
</evidence>
<gene>
    <name evidence="2" type="primary">LOC103213225</name>
</gene>
<name>A0AC54ZCF2_ORYAF</name>
<proteinExistence type="predicted"/>
<organism evidence="1 2">
    <name type="scientific">Orycteropus afer afer</name>
    <dbReference type="NCBI Taxonomy" id="1230840"/>
    <lineage>
        <taxon>Eukaryota</taxon>
        <taxon>Metazoa</taxon>
        <taxon>Chordata</taxon>
        <taxon>Craniata</taxon>
        <taxon>Vertebrata</taxon>
        <taxon>Euteleostomi</taxon>
        <taxon>Mammalia</taxon>
        <taxon>Eutheria</taxon>
        <taxon>Afrotheria</taxon>
        <taxon>Tubulidentata</taxon>
        <taxon>Orycteropodidae</taxon>
        <taxon>Orycteropus</taxon>
    </lineage>
</organism>
<accession>A0AC54ZCF2</accession>